<proteinExistence type="predicted"/>
<protein>
    <submittedName>
        <fullName evidence="2">Uncharacterized protein</fullName>
    </submittedName>
</protein>
<feature type="transmembrane region" description="Helical" evidence="1">
    <location>
        <begin position="34"/>
        <end position="53"/>
    </location>
</feature>
<accession>A0AAD5Y0N4</accession>
<dbReference type="Gene3D" id="3.40.30.10">
    <property type="entry name" value="Glutaredoxin"/>
    <property type="match status" value="1"/>
</dbReference>
<keyword evidence="1" id="KW-0472">Membrane</keyword>
<keyword evidence="3" id="KW-1185">Reference proteome</keyword>
<gene>
    <name evidence="2" type="ORF">HK099_002678</name>
</gene>
<sequence length="122" mass="14711">MKNDFLTKFFKPPHPVPRQIVGKPPVLPTNPFELSPFGYILLFFVSVLYQKFLTSHTKRLSLIFAGSFNFELIDINIDEEKNLRKYIKYTYDVPVVFNERNEELFRHKFDEKKFKENFMRKL</sequence>
<evidence type="ECO:0000256" key="1">
    <source>
        <dbReference type="SAM" id="Phobius"/>
    </source>
</evidence>
<keyword evidence="1" id="KW-1133">Transmembrane helix</keyword>
<dbReference type="EMBL" id="JADGJW010000190">
    <property type="protein sequence ID" value="KAJ3222138.1"/>
    <property type="molecule type" value="Genomic_DNA"/>
</dbReference>
<keyword evidence="1" id="KW-0812">Transmembrane</keyword>
<name>A0AAD5Y0N4_9FUNG</name>
<comment type="caution">
    <text evidence="2">The sequence shown here is derived from an EMBL/GenBank/DDBJ whole genome shotgun (WGS) entry which is preliminary data.</text>
</comment>
<reference evidence="2" key="1">
    <citation type="submission" date="2020-05" db="EMBL/GenBank/DDBJ databases">
        <title>Phylogenomic resolution of chytrid fungi.</title>
        <authorList>
            <person name="Stajich J.E."/>
            <person name="Amses K."/>
            <person name="Simmons R."/>
            <person name="Seto K."/>
            <person name="Myers J."/>
            <person name="Bonds A."/>
            <person name="Quandt C.A."/>
            <person name="Barry K."/>
            <person name="Liu P."/>
            <person name="Grigoriev I."/>
            <person name="Longcore J.E."/>
            <person name="James T.Y."/>
        </authorList>
    </citation>
    <scope>NUCLEOTIDE SEQUENCE</scope>
    <source>
        <strain evidence="2">JEL0476</strain>
    </source>
</reference>
<evidence type="ECO:0000313" key="2">
    <source>
        <dbReference type="EMBL" id="KAJ3222138.1"/>
    </source>
</evidence>
<dbReference type="Proteomes" id="UP001211065">
    <property type="component" value="Unassembled WGS sequence"/>
</dbReference>
<organism evidence="2 3">
    <name type="scientific">Clydaea vesicula</name>
    <dbReference type="NCBI Taxonomy" id="447962"/>
    <lineage>
        <taxon>Eukaryota</taxon>
        <taxon>Fungi</taxon>
        <taxon>Fungi incertae sedis</taxon>
        <taxon>Chytridiomycota</taxon>
        <taxon>Chytridiomycota incertae sedis</taxon>
        <taxon>Chytridiomycetes</taxon>
        <taxon>Lobulomycetales</taxon>
        <taxon>Lobulomycetaceae</taxon>
        <taxon>Clydaea</taxon>
    </lineage>
</organism>
<dbReference type="AlphaFoldDB" id="A0AAD5Y0N4"/>
<evidence type="ECO:0000313" key="3">
    <source>
        <dbReference type="Proteomes" id="UP001211065"/>
    </source>
</evidence>